<dbReference type="Proteomes" id="UP000887567">
    <property type="component" value="Unplaced"/>
</dbReference>
<keyword evidence="5" id="KW-0732">Signal</keyword>
<dbReference type="GeneID" id="110233953"/>
<dbReference type="FunFam" id="2.40.10.10:FF:000003">
    <property type="entry name" value="Transmembrane serine protease 3"/>
    <property type="match status" value="1"/>
</dbReference>
<reference evidence="7" key="1">
    <citation type="submission" date="2022-11" db="UniProtKB">
        <authorList>
            <consortium name="EnsemblMetazoa"/>
        </authorList>
    </citation>
    <scope>IDENTIFICATION</scope>
</reference>
<sequence length="285" mass="32108">MERTLLLLFLLTAYTVSVCEACGIRPIVEGKRIVGGRPSVPGSWPWQAALLLNGTQYCAGSLISPEWIATAAHCFHDSYTSTNPKFWKVVLGEHKLAEKEVYEQTIDVKDIILHPLYKSMFLEGIYDTPPDFDIALLQLKRPAVYDRYVSPICLLPPGKKFPWKKTCTVVGWGHTQWNGTKPEGLNEAELKLVPTWVCNYVHSYNGTVHGRALCAGFKEGMVDSCQFDSGGPLSCEENGRWYLTGIVSWGHECARPHKYGVYANMQVMTPWLEIQMKQRSVLSHK</sequence>
<proteinExistence type="predicted"/>
<dbReference type="PROSITE" id="PS50240">
    <property type="entry name" value="TRYPSIN_DOM"/>
    <property type="match status" value="1"/>
</dbReference>
<dbReference type="PRINTS" id="PR00722">
    <property type="entry name" value="CHYMOTRYPSIN"/>
</dbReference>
<organism evidence="7 8">
    <name type="scientific">Exaiptasia diaphana</name>
    <name type="common">Tropical sea anemone</name>
    <name type="synonym">Aiptasia pulchella</name>
    <dbReference type="NCBI Taxonomy" id="2652724"/>
    <lineage>
        <taxon>Eukaryota</taxon>
        <taxon>Metazoa</taxon>
        <taxon>Cnidaria</taxon>
        <taxon>Anthozoa</taxon>
        <taxon>Hexacorallia</taxon>
        <taxon>Actiniaria</taxon>
        <taxon>Aiptasiidae</taxon>
        <taxon>Exaiptasia</taxon>
    </lineage>
</organism>
<dbReference type="AlphaFoldDB" id="A0A913WVZ0"/>
<evidence type="ECO:0000313" key="8">
    <source>
        <dbReference type="Proteomes" id="UP000887567"/>
    </source>
</evidence>
<feature type="signal peptide" evidence="5">
    <location>
        <begin position="1"/>
        <end position="21"/>
    </location>
</feature>
<dbReference type="SUPFAM" id="SSF50494">
    <property type="entry name" value="Trypsin-like serine proteases"/>
    <property type="match status" value="1"/>
</dbReference>
<evidence type="ECO:0000256" key="4">
    <source>
        <dbReference type="ARBA" id="ARBA00023157"/>
    </source>
</evidence>
<dbReference type="InterPro" id="IPR001254">
    <property type="entry name" value="Trypsin_dom"/>
</dbReference>
<dbReference type="RefSeq" id="XP_020894948.2">
    <property type="nucleotide sequence ID" value="XM_021039289.2"/>
</dbReference>
<name>A0A913WVZ0_EXADI</name>
<keyword evidence="2" id="KW-0378">Hydrolase</keyword>
<dbReference type="Gene3D" id="2.40.10.10">
    <property type="entry name" value="Trypsin-like serine proteases"/>
    <property type="match status" value="1"/>
</dbReference>
<evidence type="ECO:0000256" key="3">
    <source>
        <dbReference type="ARBA" id="ARBA00022825"/>
    </source>
</evidence>
<dbReference type="InterPro" id="IPR009003">
    <property type="entry name" value="Peptidase_S1_PA"/>
</dbReference>
<evidence type="ECO:0000256" key="5">
    <source>
        <dbReference type="SAM" id="SignalP"/>
    </source>
</evidence>
<dbReference type="GO" id="GO:0006508">
    <property type="term" value="P:proteolysis"/>
    <property type="evidence" value="ECO:0007669"/>
    <property type="project" value="UniProtKB-KW"/>
</dbReference>
<dbReference type="InterPro" id="IPR043504">
    <property type="entry name" value="Peptidase_S1_PA_chymotrypsin"/>
</dbReference>
<keyword evidence="8" id="KW-1185">Reference proteome</keyword>
<dbReference type="OrthoDB" id="414661at2759"/>
<feature type="chain" id="PRO_5037227031" description="Peptidase S1 domain-containing protein" evidence="5">
    <location>
        <begin position="22"/>
        <end position="285"/>
    </location>
</feature>
<evidence type="ECO:0000313" key="7">
    <source>
        <dbReference type="EnsemblMetazoa" id="XP_020894948.2"/>
    </source>
</evidence>
<dbReference type="KEGG" id="epa:110233953"/>
<dbReference type="GO" id="GO:0004252">
    <property type="term" value="F:serine-type endopeptidase activity"/>
    <property type="evidence" value="ECO:0007669"/>
    <property type="project" value="InterPro"/>
</dbReference>
<dbReference type="Pfam" id="PF00089">
    <property type="entry name" value="Trypsin"/>
    <property type="match status" value="1"/>
</dbReference>
<dbReference type="EnsemblMetazoa" id="XM_021039289.2">
    <property type="protein sequence ID" value="XP_020894948.2"/>
    <property type="gene ID" value="LOC110233953"/>
</dbReference>
<dbReference type="InterPro" id="IPR001314">
    <property type="entry name" value="Peptidase_S1A"/>
</dbReference>
<evidence type="ECO:0000256" key="2">
    <source>
        <dbReference type="ARBA" id="ARBA00022801"/>
    </source>
</evidence>
<keyword evidence="3" id="KW-0720">Serine protease</keyword>
<keyword evidence="4" id="KW-1015">Disulfide bond</keyword>
<dbReference type="OMA" id="WGHTQWN"/>
<accession>A0A913WVZ0</accession>
<dbReference type="CDD" id="cd00190">
    <property type="entry name" value="Tryp_SPc"/>
    <property type="match status" value="1"/>
</dbReference>
<evidence type="ECO:0000259" key="6">
    <source>
        <dbReference type="PROSITE" id="PS50240"/>
    </source>
</evidence>
<protein>
    <recommendedName>
        <fullName evidence="6">Peptidase S1 domain-containing protein</fullName>
    </recommendedName>
</protein>
<dbReference type="PANTHER" id="PTHR24252">
    <property type="entry name" value="ACROSIN-RELATED"/>
    <property type="match status" value="1"/>
</dbReference>
<evidence type="ECO:0000256" key="1">
    <source>
        <dbReference type="ARBA" id="ARBA00022670"/>
    </source>
</evidence>
<feature type="domain" description="Peptidase S1" evidence="6">
    <location>
        <begin position="33"/>
        <end position="277"/>
    </location>
</feature>
<dbReference type="SMART" id="SM00020">
    <property type="entry name" value="Tryp_SPc"/>
    <property type="match status" value="1"/>
</dbReference>
<keyword evidence="1" id="KW-0645">Protease</keyword>
<dbReference type="PANTHER" id="PTHR24252:SF7">
    <property type="entry name" value="HYALIN"/>
    <property type="match status" value="1"/>
</dbReference>